<feature type="region of interest" description="Disordered" evidence="3">
    <location>
        <begin position="863"/>
        <end position="891"/>
    </location>
</feature>
<evidence type="ECO:0000313" key="7">
    <source>
        <dbReference type="EMBL" id="RWR97241.1"/>
    </source>
</evidence>
<organism evidence="7 8">
    <name type="scientific">Cinnamomum micranthum f. kanehirae</name>
    <dbReference type="NCBI Taxonomy" id="337451"/>
    <lineage>
        <taxon>Eukaryota</taxon>
        <taxon>Viridiplantae</taxon>
        <taxon>Streptophyta</taxon>
        <taxon>Embryophyta</taxon>
        <taxon>Tracheophyta</taxon>
        <taxon>Spermatophyta</taxon>
        <taxon>Magnoliopsida</taxon>
        <taxon>Magnoliidae</taxon>
        <taxon>Laurales</taxon>
        <taxon>Lauraceae</taxon>
        <taxon>Cinnamomum</taxon>
    </lineage>
</organism>
<dbReference type="OrthoDB" id="2129491at2759"/>
<feature type="region of interest" description="Disordered" evidence="3">
    <location>
        <begin position="686"/>
        <end position="749"/>
    </location>
</feature>
<dbReference type="SUPFAM" id="SSF48464">
    <property type="entry name" value="ENTH/VHS domain"/>
    <property type="match status" value="1"/>
</dbReference>
<dbReference type="InterPro" id="IPR013087">
    <property type="entry name" value="Znf_C2H2_type"/>
</dbReference>
<keyword evidence="4" id="KW-0812">Transmembrane</keyword>
<feature type="compositionally biased region" description="Polar residues" evidence="3">
    <location>
        <begin position="202"/>
        <end position="218"/>
    </location>
</feature>
<feature type="compositionally biased region" description="Low complexity" evidence="3">
    <location>
        <begin position="691"/>
        <end position="708"/>
    </location>
</feature>
<feature type="region of interest" description="Disordered" evidence="3">
    <location>
        <begin position="1"/>
        <end position="71"/>
    </location>
</feature>
<feature type="compositionally biased region" description="Basic and acidic residues" evidence="3">
    <location>
        <begin position="460"/>
        <end position="496"/>
    </location>
</feature>
<feature type="region of interest" description="Disordered" evidence="3">
    <location>
        <begin position="202"/>
        <end position="229"/>
    </location>
</feature>
<evidence type="ECO:0000259" key="5">
    <source>
        <dbReference type="PROSITE" id="PS50157"/>
    </source>
</evidence>
<keyword evidence="2" id="KW-0862">Zinc</keyword>
<feature type="compositionally biased region" description="Polar residues" evidence="3">
    <location>
        <begin position="709"/>
        <end position="718"/>
    </location>
</feature>
<evidence type="ECO:0000256" key="2">
    <source>
        <dbReference type="PROSITE-ProRule" id="PRU00042"/>
    </source>
</evidence>
<dbReference type="InterPro" id="IPR047415">
    <property type="entry name" value="Pcf11_CID"/>
</dbReference>
<keyword evidence="4" id="KW-0472">Membrane</keyword>
<dbReference type="STRING" id="337451.A0A443Q2I3"/>
<dbReference type="PANTHER" id="PTHR15921:SF3">
    <property type="entry name" value="PRE-MRNA CLEAVAGE COMPLEX 2 PROTEIN PCF11"/>
    <property type="match status" value="1"/>
</dbReference>
<comment type="caution">
    <text evidence="7">The sequence shown here is derived from an EMBL/GenBank/DDBJ whole genome shotgun (WGS) entry which is preliminary data.</text>
</comment>
<dbReference type="AlphaFoldDB" id="A0A443Q2I3"/>
<dbReference type="PROSITE" id="PS50157">
    <property type="entry name" value="ZINC_FINGER_C2H2_2"/>
    <property type="match status" value="1"/>
</dbReference>
<keyword evidence="2" id="KW-0479">Metal-binding</keyword>
<dbReference type="CDD" id="cd16982">
    <property type="entry name" value="CID_Pcf11"/>
    <property type="match status" value="1"/>
</dbReference>
<dbReference type="InterPro" id="IPR008942">
    <property type="entry name" value="ENTH_VHS"/>
</dbReference>
<protein>
    <submittedName>
        <fullName evidence="7">CID domain-containing protein</fullName>
    </submittedName>
</protein>
<dbReference type="GO" id="GO:0000993">
    <property type="term" value="F:RNA polymerase II complex binding"/>
    <property type="evidence" value="ECO:0007669"/>
    <property type="project" value="InterPro"/>
</dbReference>
<feature type="compositionally biased region" description="Basic and acidic residues" evidence="3">
    <location>
        <begin position="1"/>
        <end position="18"/>
    </location>
</feature>
<feature type="region of interest" description="Disordered" evidence="3">
    <location>
        <begin position="411"/>
        <end position="440"/>
    </location>
</feature>
<feature type="compositionally biased region" description="Pro residues" evidence="3">
    <location>
        <begin position="863"/>
        <end position="873"/>
    </location>
</feature>
<keyword evidence="8" id="KW-1185">Reference proteome</keyword>
<feature type="region of interest" description="Disordered" evidence="3">
    <location>
        <begin position="460"/>
        <end position="509"/>
    </location>
</feature>
<sequence>MEMESSRRSMDRSRELASVKKPKLSVEVADRDVDRPFPQKSSGSLVLRARANERERDEGRDDPARYQHQHQQQEIVGQYKTALAELTFNSKPIITNLTIIAGENHHAAKAIAATVCSNILEVPSEQKLPSLYLLDSIVKNIGKDYIKYFAARLPEVFCKAYRQVDSSIHPGMRHLFGTWKGVFPPSALQVIEKELGFQHTINGSSSGASTVRPDSQAQRPPHSIHVNPKYLARQRLQQSSREKEISSDVSGGAIMLAEDVTRPDRTSTIGSTRPWTDVPAKMPKIQRPQIEKSNEPAHENPGAECGDYEFVSDLPRRSELAIVNASERTVERSGIDKPWYGAGSNATDATAGQRNGFDFPNSFRNYRVPRSAQTVTQNIGSRSTRGTPGNWKNSEEEEYLWEDMNSRLIDGEMDSSRKDGWNHDDAEKPESLQRGKWMPLETEHLDTRWNKFDSYSRLEKLSRGEDRVPFQREVEDHLPQPRGREDIGSRFSRETSADSLSRGLGGQASLGHRSVWPIQEPQPMGGSNHKNVASVILGQTEDLPTPLSSGSSTSLSSSMARTGLQLQMGGPSIGSIPSSFGSLANSLSGSSGTFSHQPQQPRRPASPCVPSSGNQHPQSPSSSAPNQHQQSQILTNHDHLHVQSSQLGQKPSQFLGLLNRAPHFQATQDPSTVLPQNHIQSGLFRNLSSVPSTQPPQHLLSSSPSLTPFAQTKNNLPFSQHPQPELPLPQTQSQPSFQTQKSSQPSIFGAPQTTRVYSELENTSNPVTDILEQSSTGSILAAIMKSGLVTTNNPVSNSFPNPSFPDSLTPLNLNVQPPLPSGPPPMQTMVSSVPMVTPASVLAPTSHANVSVLTTNALKAVLPPLPPGPPPPSSLVGTSSQGSSNASAPHNPLSTLLSSLVSKGLISAPQKEVIVSNAPNVPTNASMPVSSSSSPSAIPAPCSDKEFFSESAANDTSLSRPITVETKGLIGIEFKPEIIRELHPSVIGSIFDSLPHQCSECGLRFKLQEQLGGHMEWHVLKKQEAGGCDTVSRKWYARLSDWVAGNVGLPTGPVYDTSIEGIVTTKETSEPMVSADESQCVCALCGEPFEDFYSEDMDEWMYKGAVYMTIPSGEGDMGTKDESITEGPIDQKMVDIQKRKYTILCNAAALVILVVLNLWYLMLVIEDTMFGVACIRMFGLLCAWDASMILPTVN</sequence>
<name>A0A443Q2I3_9MAGN</name>
<proteinExistence type="predicted"/>
<dbReference type="FunFam" id="1.25.40.90:FF:000023">
    <property type="entry name" value="polyadenylation and cleavage factor homolog 4"/>
    <property type="match status" value="1"/>
</dbReference>
<feature type="compositionally biased region" description="Polar residues" evidence="3">
    <location>
        <begin position="374"/>
        <end position="392"/>
    </location>
</feature>
<dbReference type="GO" id="GO:0006369">
    <property type="term" value="P:termination of RNA polymerase II transcription"/>
    <property type="evidence" value="ECO:0007669"/>
    <property type="project" value="InterPro"/>
</dbReference>
<gene>
    <name evidence="7" type="ORF">CKAN_02666300</name>
</gene>
<feature type="compositionally biased region" description="Low complexity" evidence="3">
    <location>
        <begin position="719"/>
        <end position="746"/>
    </location>
</feature>
<dbReference type="Pfam" id="PF04818">
    <property type="entry name" value="CID"/>
    <property type="match status" value="1"/>
</dbReference>
<dbReference type="PROSITE" id="PS00028">
    <property type="entry name" value="ZINC_FINGER_C2H2_1"/>
    <property type="match status" value="1"/>
</dbReference>
<evidence type="ECO:0000256" key="4">
    <source>
        <dbReference type="SAM" id="Phobius"/>
    </source>
</evidence>
<feature type="compositionally biased region" description="Low complexity" evidence="3">
    <location>
        <begin position="874"/>
        <end position="884"/>
    </location>
</feature>
<feature type="compositionally biased region" description="Basic and acidic residues" evidence="3">
    <location>
        <begin position="414"/>
        <end position="433"/>
    </location>
</feature>
<feature type="transmembrane region" description="Helical" evidence="4">
    <location>
        <begin position="1168"/>
        <end position="1190"/>
    </location>
</feature>
<dbReference type="GO" id="GO:0008270">
    <property type="term" value="F:zinc ion binding"/>
    <property type="evidence" value="ECO:0007669"/>
    <property type="project" value="UniProtKB-KW"/>
</dbReference>
<dbReference type="PROSITE" id="PS51391">
    <property type="entry name" value="CID"/>
    <property type="match status" value="1"/>
</dbReference>
<dbReference type="GO" id="GO:0003729">
    <property type="term" value="F:mRNA binding"/>
    <property type="evidence" value="ECO:0007669"/>
    <property type="project" value="InterPro"/>
</dbReference>
<keyword evidence="2" id="KW-0863">Zinc-finger</keyword>
<dbReference type="SMART" id="SM00582">
    <property type="entry name" value="RPR"/>
    <property type="match status" value="1"/>
</dbReference>
<evidence type="ECO:0000259" key="6">
    <source>
        <dbReference type="PROSITE" id="PS51391"/>
    </source>
</evidence>
<dbReference type="PANTHER" id="PTHR15921">
    <property type="entry name" value="PRE-MRNA CLEAVAGE COMPLEX II"/>
    <property type="match status" value="1"/>
</dbReference>
<feature type="compositionally biased region" description="Polar residues" evidence="3">
    <location>
        <begin position="609"/>
        <end position="631"/>
    </location>
</feature>
<feature type="compositionally biased region" description="Basic and acidic residues" evidence="3">
    <location>
        <begin position="28"/>
        <end position="37"/>
    </location>
</feature>
<reference evidence="7 8" key="1">
    <citation type="journal article" date="2019" name="Nat. Plants">
        <title>Stout camphor tree genome fills gaps in understanding of flowering plant genome evolution.</title>
        <authorList>
            <person name="Chaw S.M."/>
            <person name="Liu Y.C."/>
            <person name="Wu Y.W."/>
            <person name="Wang H.Y."/>
            <person name="Lin C.I."/>
            <person name="Wu C.S."/>
            <person name="Ke H.M."/>
            <person name="Chang L.Y."/>
            <person name="Hsu C.Y."/>
            <person name="Yang H.T."/>
            <person name="Sudianto E."/>
            <person name="Hsu M.H."/>
            <person name="Wu K.P."/>
            <person name="Wang L.N."/>
            <person name="Leebens-Mack J.H."/>
            <person name="Tsai I.J."/>
        </authorList>
    </citation>
    <scope>NUCLEOTIDE SEQUENCE [LARGE SCALE GENOMIC DNA]</scope>
    <source>
        <strain evidence="8">cv. Chaw 1501</strain>
        <tissue evidence="7">Young leaves</tissue>
    </source>
</reference>
<evidence type="ECO:0000256" key="1">
    <source>
        <dbReference type="ARBA" id="ARBA00022664"/>
    </source>
</evidence>
<dbReference type="Gene3D" id="1.25.40.90">
    <property type="match status" value="1"/>
</dbReference>
<feature type="transmembrane region" description="Helical" evidence="4">
    <location>
        <begin position="1141"/>
        <end position="1162"/>
    </location>
</feature>
<dbReference type="GO" id="GO:0031124">
    <property type="term" value="P:mRNA 3'-end processing"/>
    <property type="evidence" value="ECO:0007669"/>
    <property type="project" value="InterPro"/>
</dbReference>
<feature type="region of interest" description="Disordered" evidence="3">
    <location>
        <begin position="584"/>
        <end position="631"/>
    </location>
</feature>
<dbReference type="EMBL" id="QPKB01000012">
    <property type="protein sequence ID" value="RWR97241.1"/>
    <property type="molecule type" value="Genomic_DNA"/>
</dbReference>
<evidence type="ECO:0000256" key="3">
    <source>
        <dbReference type="SAM" id="MobiDB-lite"/>
    </source>
</evidence>
<dbReference type="Pfam" id="PF23228">
    <property type="entry name" value="zf_PCFS4"/>
    <property type="match status" value="1"/>
</dbReference>
<dbReference type="Proteomes" id="UP000283530">
    <property type="component" value="Unassembled WGS sequence"/>
</dbReference>
<dbReference type="GO" id="GO:0005849">
    <property type="term" value="C:mRNA cleavage factor complex"/>
    <property type="evidence" value="ECO:0007669"/>
    <property type="project" value="TreeGrafter"/>
</dbReference>
<feature type="region of interest" description="Disordered" evidence="3">
    <location>
        <begin position="374"/>
        <end position="394"/>
    </location>
</feature>
<keyword evidence="4" id="KW-1133">Transmembrane helix</keyword>
<dbReference type="InterPro" id="IPR045154">
    <property type="entry name" value="PCF11-like"/>
</dbReference>
<dbReference type="InterPro" id="IPR006569">
    <property type="entry name" value="CID_dom"/>
</dbReference>
<keyword evidence="1" id="KW-0507">mRNA processing</keyword>
<feature type="domain" description="C2H2-type" evidence="5">
    <location>
        <begin position="996"/>
        <end position="1023"/>
    </location>
</feature>
<evidence type="ECO:0000313" key="8">
    <source>
        <dbReference type="Proteomes" id="UP000283530"/>
    </source>
</evidence>
<feature type="compositionally biased region" description="Basic and acidic residues" evidence="3">
    <location>
        <begin position="50"/>
        <end position="65"/>
    </location>
</feature>
<accession>A0A443Q2I3</accession>
<feature type="domain" description="CID" evidence="6">
    <location>
        <begin position="71"/>
        <end position="199"/>
    </location>
</feature>
<dbReference type="GO" id="GO:0005737">
    <property type="term" value="C:cytoplasm"/>
    <property type="evidence" value="ECO:0007669"/>
    <property type="project" value="TreeGrafter"/>
</dbReference>
<dbReference type="InterPro" id="IPR057242">
    <property type="entry name" value="PCFS4-like"/>
</dbReference>